<organism evidence="1 2">
    <name type="scientific">Streptomyces graminofaciens</name>
    <dbReference type="NCBI Taxonomy" id="68212"/>
    <lineage>
        <taxon>Bacteria</taxon>
        <taxon>Bacillati</taxon>
        <taxon>Actinomycetota</taxon>
        <taxon>Actinomycetes</taxon>
        <taxon>Kitasatosporales</taxon>
        <taxon>Streptomycetaceae</taxon>
        <taxon>Streptomyces</taxon>
    </lineage>
</organism>
<evidence type="ECO:0000313" key="1">
    <source>
        <dbReference type="EMBL" id="BBC35707.1"/>
    </source>
</evidence>
<sequence>MKEAQVERLMSSTGPSGFLEEWQRRHTRETGRVRHRRSFGDYAVLEPPEEVAR</sequence>
<proteinExistence type="predicted"/>
<evidence type="ECO:0000313" key="2">
    <source>
        <dbReference type="Proteomes" id="UP001321542"/>
    </source>
</evidence>
<name>A0ABM7FHR8_9ACTN</name>
<reference evidence="1 2" key="1">
    <citation type="journal article" date="2010" name="ChemBioChem">
        <title>Cloning and characterization of the biosynthetic gene cluster of 16-membered macrolide antibiotic FD-891: involvement of a dual functional cytochrome P450 monooxygenase catalyzing epoxidation and hydroxylation.</title>
        <authorList>
            <person name="Kudo F."/>
            <person name="Motegi A."/>
            <person name="Mizoue K."/>
            <person name="Eguchi T."/>
        </authorList>
    </citation>
    <scope>NUCLEOTIDE SEQUENCE [LARGE SCALE GENOMIC DNA]</scope>
    <source>
        <strain evidence="1 2">A-8890</strain>
    </source>
</reference>
<dbReference type="EMBL" id="AP018448">
    <property type="protein sequence ID" value="BBC35707.1"/>
    <property type="molecule type" value="Genomic_DNA"/>
</dbReference>
<protein>
    <submittedName>
        <fullName evidence="1">Uncharacterized protein</fullName>
    </submittedName>
</protein>
<reference evidence="1 2" key="2">
    <citation type="journal article" date="2023" name="ChemBioChem">
        <title>Acyltransferase Domain Exchange between Two Independent Type I Polyketide Synthases in the Same Producer Strain of Macrolide Antibiotics.</title>
        <authorList>
            <person name="Kudo F."/>
            <person name="Kishikawa K."/>
            <person name="Tsuboi K."/>
            <person name="Kido T."/>
            <person name="Usui T."/>
            <person name="Hashimoto J."/>
            <person name="Shin-Ya K."/>
            <person name="Miyanaga A."/>
            <person name="Eguchi T."/>
        </authorList>
    </citation>
    <scope>NUCLEOTIDE SEQUENCE [LARGE SCALE GENOMIC DNA]</scope>
    <source>
        <strain evidence="1 2">A-8890</strain>
    </source>
</reference>
<keyword evidence="2" id="KW-1185">Reference proteome</keyword>
<gene>
    <name evidence="1" type="ORF">SGFS_070010</name>
</gene>
<accession>A0ABM7FHR8</accession>
<dbReference type="Proteomes" id="UP001321542">
    <property type="component" value="Chromosome"/>
</dbReference>